<keyword evidence="1" id="KW-0472">Membrane</keyword>
<evidence type="ECO:0000256" key="1">
    <source>
        <dbReference type="SAM" id="Phobius"/>
    </source>
</evidence>
<dbReference type="PANTHER" id="PTHR36974">
    <property type="entry name" value="MEMBRANE PROTEIN-RELATED"/>
    <property type="match status" value="1"/>
</dbReference>
<keyword evidence="1" id="KW-0812">Transmembrane</keyword>
<reference evidence="3" key="1">
    <citation type="journal article" date="2019" name="Int. J. Syst. Evol. Microbiol.">
        <title>The Global Catalogue of Microorganisms (GCM) 10K type strain sequencing project: providing services to taxonomists for standard genome sequencing and annotation.</title>
        <authorList>
            <consortium name="The Broad Institute Genomics Platform"/>
            <consortium name="The Broad Institute Genome Sequencing Center for Infectious Disease"/>
            <person name="Wu L."/>
            <person name="Ma J."/>
        </authorList>
    </citation>
    <scope>NUCLEOTIDE SEQUENCE [LARGE SCALE GENOMIC DNA]</scope>
    <source>
        <strain evidence="3">JCM 17111</strain>
    </source>
</reference>
<dbReference type="RefSeq" id="WP_345004019.1">
    <property type="nucleotide sequence ID" value="NZ_BAABCY010000013.1"/>
</dbReference>
<keyword evidence="3" id="KW-1185">Reference proteome</keyword>
<proteinExistence type="predicted"/>
<dbReference type="PANTHER" id="PTHR36974:SF1">
    <property type="entry name" value="DOXX FAMILY MEMBRANE PROTEIN"/>
    <property type="match status" value="1"/>
</dbReference>
<evidence type="ECO:0000313" key="3">
    <source>
        <dbReference type="Proteomes" id="UP001500954"/>
    </source>
</evidence>
<feature type="transmembrane region" description="Helical" evidence="1">
    <location>
        <begin position="29"/>
        <end position="49"/>
    </location>
</feature>
<protein>
    <recommendedName>
        <fullName evidence="4">DoxX family membrane protein</fullName>
    </recommendedName>
</protein>
<evidence type="ECO:0008006" key="4">
    <source>
        <dbReference type="Google" id="ProtNLM"/>
    </source>
</evidence>
<sequence length="152" mass="17185">MKPLIVLLGTFIIAITVLKLARNTTDYRLAGRVAMASMLSFTAIGHFMFIDGMKAIIPDFFPLKTEIVFATGVLELVFAIALFYPNIRALTRWALIIFFIAILPANIKAAMHHINYQTGANDGHGVTYLWFRIPLQVFFIVWVYMSTLKQAQ</sequence>
<comment type="caution">
    <text evidence="2">The sequence shown here is derived from an EMBL/GenBank/DDBJ whole genome shotgun (WGS) entry which is preliminary data.</text>
</comment>
<feature type="transmembrane region" description="Helical" evidence="1">
    <location>
        <begin position="90"/>
        <end position="107"/>
    </location>
</feature>
<feature type="transmembrane region" description="Helical" evidence="1">
    <location>
        <begin position="61"/>
        <end position="84"/>
    </location>
</feature>
<evidence type="ECO:0000313" key="2">
    <source>
        <dbReference type="EMBL" id="GAA3555503.1"/>
    </source>
</evidence>
<gene>
    <name evidence="2" type="ORF">GCM10022395_03610</name>
</gene>
<organism evidence="2 3">
    <name type="scientific">Snuella lapsa</name>
    <dbReference type="NCBI Taxonomy" id="870481"/>
    <lineage>
        <taxon>Bacteria</taxon>
        <taxon>Pseudomonadati</taxon>
        <taxon>Bacteroidota</taxon>
        <taxon>Flavobacteriia</taxon>
        <taxon>Flavobacteriales</taxon>
        <taxon>Flavobacteriaceae</taxon>
        <taxon>Snuella</taxon>
    </lineage>
</organism>
<name>A0ABP6WT41_9FLAO</name>
<keyword evidence="1" id="KW-1133">Transmembrane helix</keyword>
<accession>A0ABP6WT41</accession>
<feature type="transmembrane region" description="Helical" evidence="1">
    <location>
        <begin position="128"/>
        <end position="145"/>
    </location>
</feature>
<dbReference type="EMBL" id="BAABCY010000013">
    <property type="protein sequence ID" value="GAA3555503.1"/>
    <property type="molecule type" value="Genomic_DNA"/>
</dbReference>
<dbReference type="Proteomes" id="UP001500954">
    <property type="component" value="Unassembled WGS sequence"/>
</dbReference>